<sequence>MFETKNIPLYTFMLRLIIIQHRNELIGNLKRRGVSQTRNELLAVTSPLRSDQSFAPNYDGDDELRQLYKPAPFPLSLFDENGMRKNQKSAIYKCFQPANVDLDTSNITYIIDGGYLLHRVVWNKGETFDTIFDTYVHYVHKNYGDNVVIVFDGYNDHQKNIKAAEQRRRCAKVSPSADIVFDGST</sequence>
<gene>
    <name evidence="1" type="ORF">RN001_000398</name>
</gene>
<evidence type="ECO:0000313" key="2">
    <source>
        <dbReference type="Proteomes" id="UP001353858"/>
    </source>
</evidence>
<proteinExistence type="predicted"/>
<protein>
    <submittedName>
        <fullName evidence="1">Uncharacterized protein</fullName>
    </submittedName>
</protein>
<accession>A0AAN7PEU0</accession>
<reference evidence="2" key="1">
    <citation type="submission" date="2023-01" db="EMBL/GenBank/DDBJ databases">
        <title>Key to firefly adult light organ development and bioluminescence: homeobox transcription factors regulate luciferase expression and transportation to peroxisome.</title>
        <authorList>
            <person name="Fu X."/>
        </authorList>
    </citation>
    <scope>NUCLEOTIDE SEQUENCE [LARGE SCALE GENOMIC DNA]</scope>
</reference>
<name>A0AAN7PEU0_9COLE</name>
<dbReference type="EMBL" id="JARPUR010000001">
    <property type="protein sequence ID" value="KAK4884127.1"/>
    <property type="molecule type" value="Genomic_DNA"/>
</dbReference>
<keyword evidence="2" id="KW-1185">Reference proteome</keyword>
<dbReference type="Proteomes" id="UP001353858">
    <property type="component" value="Unassembled WGS sequence"/>
</dbReference>
<dbReference type="AlphaFoldDB" id="A0AAN7PEU0"/>
<evidence type="ECO:0000313" key="1">
    <source>
        <dbReference type="EMBL" id="KAK4884127.1"/>
    </source>
</evidence>
<organism evidence="1 2">
    <name type="scientific">Aquatica leii</name>
    <dbReference type="NCBI Taxonomy" id="1421715"/>
    <lineage>
        <taxon>Eukaryota</taxon>
        <taxon>Metazoa</taxon>
        <taxon>Ecdysozoa</taxon>
        <taxon>Arthropoda</taxon>
        <taxon>Hexapoda</taxon>
        <taxon>Insecta</taxon>
        <taxon>Pterygota</taxon>
        <taxon>Neoptera</taxon>
        <taxon>Endopterygota</taxon>
        <taxon>Coleoptera</taxon>
        <taxon>Polyphaga</taxon>
        <taxon>Elateriformia</taxon>
        <taxon>Elateroidea</taxon>
        <taxon>Lampyridae</taxon>
        <taxon>Luciolinae</taxon>
        <taxon>Aquatica</taxon>
    </lineage>
</organism>
<comment type="caution">
    <text evidence="1">The sequence shown here is derived from an EMBL/GenBank/DDBJ whole genome shotgun (WGS) entry which is preliminary data.</text>
</comment>